<dbReference type="Gene3D" id="3.40.190.10">
    <property type="entry name" value="Periplasmic binding protein-like II"/>
    <property type="match status" value="1"/>
</dbReference>
<dbReference type="STRING" id="1265861.BCAMP_00400"/>
<proteinExistence type="predicted"/>
<sequence>MLYDKIQFMMNYSNKTLDELNSMNYTKINLGCTLAVSDYIIPSFFVEMFKEQNEFKLNVLVENTKTLLSYLAQGKIDAAFIEGDFNKKSFFQVYPFQKLLLSVSAHLNLNLLITFFHLKIYSITS</sequence>
<keyword evidence="2" id="KW-1185">Reference proteome</keyword>
<protein>
    <submittedName>
        <fullName evidence="1">LysR family transcriptional regulator YeiE</fullName>
    </submittedName>
</protein>
<comment type="caution">
    <text evidence="1">The sequence shown here is derived from an EMBL/GenBank/DDBJ whole genome shotgun (WGS) entry which is preliminary data.</text>
</comment>
<name>W7D2T4_9LIST</name>
<evidence type="ECO:0000313" key="1">
    <source>
        <dbReference type="EMBL" id="EUJ42211.1"/>
    </source>
</evidence>
<evidence type="ECO:0000313" key="2">
    <source>
        <dbReference type="Proteomes" id="UP000019243"/>
    </source>
</evidence>
<reference evidence="1 2" key="1">
    <citation type="submission" date="2012-12" db="EMBL/GenBank/DDBJ databases">
        <title>Novel taxa of Listeriaceae from agricultural environments in the United States.</title>
        <authorList>
            <person name="den Bakker H.C."/>
            <person name="Allred A."/>
            <person name="Warchocki S."/>
            <person name="Wright E.M."/>
            <person name="Burrell A."/>
            <person name="Nightingale K.K."/>
            <person name="Kephart D."/>
            <person name="Wiedmann M."/>
        </authorList>
    </citation>
    <scope>NUCLEOTIDE SEQUENCE [LARGE SCALE GENOMIC DNA]</scope>
    <source>
        <strain evidence="1 2">FSL F6-1037</strain>
    </source>
</reference>
<accession>W7D2T4</accession>
<gene>
    <name evidence="1" type="ORF">BCAMP_00400</name>
</gene>
<dbReference type="EMBL" id="AODH01000001">
    <property type="protein sequence ID" value="EUJ42211.1"/>
    <property type="molecule type" value="Genomic_DNA"/>
</dbReference>
<organism evidence="1 2">
    <name type="scientific">Brochothrix campestris FSL F6-1037</name>
    <dbReference type="NCBI Taxonomy" id="1265861"/>
    <lineage>
        <taxon>Bacteria</taxon>
        <taxon>Bacillati</taxon>
        <taxon>Bacillota</taxon>
        <taxon>Bacilli</taxon>
        <taxon>Bacillales</taxon>
        <taxon>Listeriaceae</taxon>
        <taxon>Brochothrix</taxon>
    </lineage>
</organism>
<dbReference type="AlphaFoldDB" id="W7D2T4"/>
<dbReference type="Proteomes" id="UP000019243">
    <property type="component" value="Unassembled WGS sequence"/>
</dbReference>